<dbReference type="Pfam" id="PF02892">
    <property type="entry name" value="zf-BED"/>
    <property type="match status" value="1"/>
</dbReference>
<dbReference type="Proteomes" id="UP000007110">
    <property type="component" value="Unassembled WGS sequence"/>
</dbReference>
<dbReference type="InterPro" id="IPR003656">
    <property type="entry name" value="Znf_BED"/>
</dbReference>
<feature type="domain" description="BED-type" evidence="11">
    <location>
        <begin position="20"/>
        <end position="71"/>
    </location>
</feature>
<evidence type="ECO:0000256" key="7">
    <source>
        <dbReference type="ARBA" id="ARBA00023163"/>
    </source>
</evidence>
<dbReference type="PROSITE" id="PS50808">
    <property type="entry name" value="ZF_BED"/>
    <property type="match status" value="1"/>
</dbReference>
<evidence type="ECO:0000256" key="6">
    <source>
        <dbReference type="ARBA" id="ARBA00023125"/>
    </source>
</evidence>
<evidence type="ECO:0000256" key="3">
    <source>
        <dbReference type="ARBA" id="ARBA00022771"/>
    </source>
</evidence>
<dbReference type="SMART" id="SM00614">
    <property type="entry name" value="ZnF_BED"/>
    <property type="match status" value="1"/>
</dbReference>
<reference evidence="13" key="1">
    <citation type="submission" date="2015-02" db="EMBL/GenBank/DDBJ databases">
        <title>Genome sequencing for Strongylocentrotus purpuratus.</title>
        <authorList>
            <person name="Murali S."/>
            <person name="Liu Y."/>
            <person name="Vee V."/>
            <person name="English A."/>
            <person name="Wang M."/>
            <person name="Skinner E."/>
            <person name="Han Y."/>
            <person name="Muzny D.M."/>
            <person name="Worley K.C."/>
            <person name="Gibbs R.A."/>
        </authorList>
    </citation>
    <scope>NUCLEOTIDE SEQUENCE</scope>
</reference>
<reference evidence="12" key="2">
    <citation type="submission" date="2021-01" db="UniProtKB">
        <authorList>
            <consortium name="EnsemblMetazoa"/>
        </authorList>
    </citation>
    <scope>IDENTIFICATION</scope>
</reference>
<accession>A0A7M7HK57</accession>
<keyword evidence="3 9" id="KW-0863">Zinc-finger</keyword>
<dbReference type="OMA" id="TIHYLTH"/>
<evidence type="ECO:0000259" key="11">
    <source>
        <dbReference type="PROSITE" id="PS50808"/>
    </source>
</evidence>
<dbReference type="GO" id="GO:0006357">
    <property type="term" value="P:regulation of transcription by RNA polymerase II"/>
    <property type="evidence" value="ECO:0000318"/>
    <property type="project" value="GO_Central"/>
</dbReference>
<keyword evidence="8" id="KW-0539">Nucleus</keyword>
<dbReference type="InterPro" id="IPR052035">
    <property type="entry name" value="ZnF_BED_domain_contain"/>
</dbReference>
<proteinExistence type="predicted"/>
<dbReference type="InParanoid" id="A0A7M7HK57"/>
<dbReference type="OrthoDB" id="1607513at2759"/>
<evidence type="ECO:0000256" key="5">
    <source>
        <dbReference type="ARBA" id="ARBA00023015"/>
    </source>
</evidence>
<organism evidence="12 13">
    <name type="scientific">Strongylocentrotus purpuratus</name>
    <name type="common">Purple sea urchin</name>
    <dbReference type="NCBI Taxonomy" id="7668"/>
    <lineage>
        <taxon>Eukaryota</taxon>
        <taxon>Metazoa</taxon>
        <taxon>Echinodermata</taxon>
        <taxon>Eleutherozoa</taxon>
        <taxon>Echinozoa</taxon>
        <taxon>Echinoidea</taxon>
        <taxon>Euechinoidea</taxon>
        <taxon>Echinacea</taxon>
        <taxon>Camarodonta</taxon>
        <taxon>Echinidea</taxon>
        <taxon>Strongylocentrotidae</taxon>
        <taxon>Strongylocentrotus</taxon>
    </lineage>
</organism>
<evidence type="ECO:0000313" key="12">
    <source>
        <dbReference type="EnsemblMetazoa" id="XP_011674868"/>
    </source>
</evidence>
<keyword evidence="7" id="KW-0804">Transcription</keyword>
<dbReference type="GO" id="GO:0003677">
    <property type="term" value="F:DNA binding"/>
    <property type="evidence" value="ECO:0007669"/>
    <property type="project" value="UniProtKB-KW"/>
</dbReference>
<dbReference type="GO" id="GO:0005634">
    <property type="term" value="C:nucleus"/>
    <property type="evidence" value="ECO:0000318"/>
    <property type="project" value="GO_Central"/>
</dbReference>
<dbReference type="KEGG" id="spu:105443434"/>
<keyword evidence="2" id="KW-0479">Metal-binding</keyword>
<dbReference type="GO" id="GO:0008270">
    <property type="term" value="F:zinc ion binding"/>
    <property type="evidence" value="ECO:0007669"/>
    <property type="project" value="UniProtKB-KW"/>
</dbReference>
<dbReference type="SUPFAM" id="SSF57667">
    <property type="entry name" value="beta-beta-alpha zinc fingers"/>
    <property type="match status" value="1"/>
</dbReference>
<evidence type="ECO:0000256" key="4">
    <source>
        <dbReference type="ARBA" id="ARBA00022833"/>
    </source>
</evidence>
<evidence type="ECO:0000256" key="8">
    <source>
        <dbReference type="ARBA" id="ARBA00023242"/>
    </source>
</evidence>
<keyword evidence="13" id="KW-1185">Reference proteome</keyword>
<dbReference type="GeneID" id="105443434"/>
<protein>
    <recommendedName>
        <fullName evidence="11">BED-type domain-containing protein</fullName>
    </recommendedName>
</protein>
<dbReference type="GO" id="GO:0046983">
    <property type="term" value="F:protein dimerization activity"/>
    <property type="evidence" value="ECO:0007669"/>
    <property type="project" value="InterPro"/>
</dbReference>
<evidence type="ECO:0000313" key="13">
    <source>
        <dbReference type="Proteomes" id="UP000007110"/>
    </source>
</evidence>
<keyword evidence="4" id="KW-0862">Zinc</keyword>
<dbReference type="AlphaFoldDB" id="A0A7M7HK57"/>
<dbReference type="GO" id="GO:0009791">
    <property type="term" value="P:post-embryonic development"/>
    <property type="evidence" value="ECO:0007669"/>
    <property type="project" value="UniProtKB-ARBA"/>
</dbReference>
<dbReference type="PANTHER" id="PTHR46481:SF10">
    <property type="entry name" value="ZINC FINGER BED DOMAIN-CONTAINING PROTEIN 39"/>
    <property type="match status" value="1"/>
</dbReference>
<keyword evidence="6" id="KW-0238">DNA-binding</keyword>
<keyword evidence="5" id="KW-0805">Transcription regulation</keyword>
<sequence>MEEIKTPMKMSKSPGKRHTPSRSQVWQYISCDIDAKVARCNICNKTMKYTGGTTNLRYHLTAAHQMQEFEVIGPSARIYKEGGEWKTGRRVRAPKSGSTFRVSISGSPSGKGSSRGNNSPLPSTSNAAVKIPCGPERSKFINSHVVMLLAQGLLPVSMVEDEGFIRFVQELEPGYTMLNKHTAQMKLMAKFGESQEKLKICLNKDAKNFGLMYEVWTGHDKNNYLTVTIHYLTHQWNRESWVLGTDRVSAKPSCTELSMCIRNLISHYQLSLESITAVVNRQGMLKGTQIGKVGSALQCDSMSCAAEKLEQCVSLGLQLSSVKEVVDEAAKMVRYFLQNEEAREMLDKAKYDNKLNVELQDYNKGSWLGVADMLQNVIALQDEIETVKVLDEKNQLMYIHEWESAGQLVQSLQILKAALTVLSDQKSGSVACLLPVVHSMLQHCEGREEDNTIISEFLGLIAKEVRDKWDLNAIMPSSVTMLSALLDPRFKQLKFIADDDKLDVIDALKQLVTANATTNQESDDPTANSVSPFLCLFGEDEFNSKPESTDAEVTTYLSYPPLSRDMCPLDWWRMNQGKFPELSKIARCYLAVPVVVQSWNDIMTGTSKVDLKRALLEVDTAGPLIFLNKNWSILS</sequence>
<dbReference type="PANTHER" id="PTHR46481">
    <property type="entry name" value="ZINC FINGER BED DOMAIN-CONTAINING PROTEIN 4"/>
    <property type="match status" value="1"/>
</dbReference>
<evidence type="ECO:0000256" key="2">
    <source>
        <dbReference type="ARBA" id="ARBA00022723"/>
    </source>
</evidence>
<evidence type="ECO:0000256" key="10">
    <source>
        <dbReference type="SAM" id="MobiDB-lite"/>
    </source>
</evidence>
<name>A0A7M7HK57_STRPU</name>
<dbReference type="Pfam" id="PF05699">
    <property type="entry name" value="Dimer_Tnp_hAT"/>
    <property type="match status" value="1"/>
</dbReference>
<evidence type="ECO:0000256" key="9">
    <source>
        <dbReference type="PROSITE-ProRule" id="PRU00027"/>
    </source>
</evidence>
<feature type="region of interest" description="Disordered" evidence="10">
    <location>
        <begin position="89"/>
        <end position="128"/>
    </location>
</feature>
<feature type="compositionally biased region" description="Low complexity" evidence="10">
    <location>
        <begin position="103"/>
        <end position="120"/>
    </location>
</feature>
<dbReference type="EnsemblMetazoa" id="XM_011676566">
    <property type="protein sequence ID" value="XP_011674868"/>
    <property type="gene ID" value="LOC105443434"/>
</dbReference>
<dbReference type="RefSeq" id="XP_011674868.1">
    <property type="nucleotide sequence ID" value="XM_011676566.2"/>
</dbReference>
<dbReference type="InterPro" id="IPR008906">
    <property type="entry name" value="HATC_C_dom"/>
</dbReference>
<feature type="region of interest" description="Disordered" evidence="10">
    <location>
        <begin position="1"/>
        <end position="21"/>
    </location>
</feature>
<evidence type="ECO:0000256" key="1">
    <source>
        <dbReference type="ARBA" id="ARBA00004123"/>
    </source>
</evidence>
<dbReference type="InterPro" id="IPR012337">
    <property type="entry name" value="RNaseH-like_sf"/>
</dbReference>
<dbReference type="InterPro" id="IPR036236">
    <property type="entry name" value="Znf_C2H2_sf"/>
</dbReference>
<comment type="subcellular location">
    <subcellularLocation>
        <location evidence="1">Nucleus</location>
    </subcellularLocation>
</comment>
<dbReference type="SUPFAM" id="SSF53098">
    <property type="entry name" value="Ribonuclease H-like"/>
    <property type="match status" value="1"/>
</dbReference>